<reference evidence="2 3" key="1">
    <citation type="journal article" date="2013" name="BMC Genomics">
        <title>Reconstruction of the lipid metabolism for the microalga Monoraphidium neglectum from its genome sequence reveals characteristics suitable for biofuel production.</title>
        <authorList>
            <person name="Bogen C."/>
            <person name="Al-Dilaimi A."/>
            <person name="Albersmeier A."/>
            <person name="Wichmann J."/>
            <person name="Grundmann M."/>
            <person name="Rupp O."/>
            <person name="Lauersen K.J."/>
            <person name="Blifernez-Klassen O."/>
            <person name="Kalinowski J."/>
            <person name="Goesmann A."/>
            <person name="Mussgnug J.H."/>
            <person name="Kruse O."/>
        </authorList>
    </citation>
    <scope>NUCLEOTIDE SEQUENCE [LARGE SCALE GENOMIC DNA]</scope>
    <source>
        <strain evidence="2 3">SAG 48.87</strain>
    </source>
</reference>
<gene>
    <name evidence="2" type="ORF">MNEG_11368</name>
</gene>
<organism evidence="2 3">
    <name type="scientific">Monoraphidium neglectum</name>
    <dbReference type="NCBI Taxonomy" id="145388"/>
    <lineage>
        <taxon>Eukaryota</taxon>
        <taxon>Viridiplantae</taxon>
        <taxon>Chlorophyta</taxon>
        <taxon>core chlorophytes</taxon>
        <taxon>Chlorophyceae</taxon>
        <taxon>CS clade</taxon>
        <taxon>Sphaeropleales</taxon>
        <taxon>Selenastraceae</taxon>
        <taxon>Monoraphidium</taxon>
    </lineage>
</organism>
<sequence length="60" mass="6024">MLLAQGLQRGWGPAPTRPRRASTAAAGAVAGRFVAADRAPAGPGDSLADVDTPALLLDLD</sequence>
<name>A0A0D2MPK5_9CHLO</name>
<accession>A0A0D2MPK5</accession>
<evidence type="ECO:0000313" key="2">
    <source>
        <dbReference type="EMBL" id="KIY96595.1"/>
    </source>
</evidence>
<keyword evidence="3" id="KW-1185">Reference proteome</keyword>
<feature type="non-terminal residue" evidence="2">
    <location>
        <position position="60"/>
    </location>
</feature>
<evidence type="ECO:0000256" key="1">
    <source>
        <dbReference type="SAM" id="MobiDB-lite"/>
    </source>
</evidence>
<dbReference type="EMBL" id="KK102930">
    <property type="protein sequence ID" value="KIY96595.1"/>
    <property type="molecule type" value="Genomic_DNA"/>
</dbReference>
<dbReference type="GeneID" id="25728623"/>
<protein>
    <submittedName>
        <fullName evidence="2">Uncharacterized protein</fullName>
    </submittedName>
</protein>
<dbReference type="AlphaFoldDB" id="A0A0D2MPK5"/>
<feature type="region of interest" description="Disordered" evidence="1">
    <location>
        <begin position="1"/>
        <end position="23"/>
    </location>
</feature>
<dbReference type="Proteomes" id="UP000054498">
    <property type="component" value="Unassembled WGS sequence"/>
</dbReference>
<proteinExistence type="predicted"/>
<dbReference type="KEGG" id="mng:MNEG_11368"/>
<evidence type="ECO:0000313" key="3">
    <source>
        <dbReference type="Proteomes" id="UP000054498"/>
    </source>
</evidence>
<dbReference type="RefSeq" id="XP_013895615.1">
    <property type="nucleotide sequence ID" value="XM_014040161.1"/>
</dbReference>